<protein>
    <submittedName>
        <fullName evidence="2">DNA-binding protein</fullName>
    </submittedName>
</protein>
<sequence length="664" mass="75473">MRNLLLFCLLGLFSLTSTAQQTYDWEELFEELYASNEENVDAKEESFELLADLSEHPLNLNTASRDELARIPFLTAEQIEDIQAYVYQYHGMQSLGELAMIESLDALRRQLLPYFVYVSPVEEQQQFPTLKSIIKGGKHTILLTAHIPFNQREGDRKGYLGYPYAHSFRYSFRYGDYVQAGLVGAQDAGEPFFAYGNRLGYDHYSFYLLLRKVGRLKNLVVGRYKVNFGQGLIINNSFGFGKLAMLSTLGRQSTGIRAHSSRSAANYLQGVAATVEIAKHLDLTTFLSYRSIDATLTDSGTIKTILKTGYHRTVREINSKDAATQFTAGTHLGWSSGAFRVGLSGVYSCFNKELTPNTTLYYRHYAPSGTNFWNVSADYSYQHPRWSLAGETAMDSKGSIAMVNNLSYLPTSKLSLLAVQRYYGYQYTALFARSFGDNGTVQNESGLLIGANWNVKRGLSFMAYTDFAYFSHPRFGAHTVSKAWDNLLMLTYSRQRWSLLARYRFRIREKDNRAKTTLVNEVTQRGRLSLAYSAASWNCKSQLDVVASNYLKRSFGYMVSESGAWKPLSWLTLNGMIGYFQTTDFASRIYVYERGPLYSFSFPAFFGKGMHYSLFARVDLSSRLMIILRSSTTHYFDRDHISSGLHQVNSSTLSGLDIQLRWRF</sequence>
<evidence type="ECO:0000313" key="2">
    <source>
        <dbReference type="EMBL" id="KGF46116.1"/>
    </source>
</evidence>
<keyword evidence="2" id="KW-0238">DNA-binding</keyword>
<dbReference type="Proteomes" id="UP000029578">
    <property type="component" value="Unassembled WGS sequence"/>
</dbReference>
<dbReference type="SUPFAM" id="SSF47781">
    <property type="entry name" value="RuvA domain 2-like"/>
    <property type="match status" value="1"/>
</dbReference>
<organism evidence="2 3">
    <name type="scientific">Prevotella melaninogenica DNF00666</name>
    <dbReference type="NCBI Taxonomy" id="1401073"/>
    <lineage>
        <taxon>Bacteria</taxon>
        <taxon>Pseudomonadati</taxon>
        <taxon>Bacteroidota</taxon>
        <taxon>Bacteroidia</taxon>
        <taxon>Bacteroidales</taxon>
        <taxon>Prevotellaceae</taxon>
        <taxon>Prevotella</taxon>
    </lineage>
</organism>
<reference evidence="2 3" key="1">
    <citation type="submission" date="2014-07" db="EMBL/GenBank/DDBJ databases">
        <authorList>
            <person name="McCorrison J."/>
            <person name="Sanka R."/>
            <person name="Torralba M."/>
            <person name="Gillis M."/>
            <person name="Haft D.H."/>
            <person name="Methe B."/>
            <person name="Sutton G."/>
            <person name="Nelson K.E."/>
        </authorList>
    </citation>
    <scope>NUCLEOTIDE SEQUENCE [LARGE SCALE GENOMIC DNA]</scope>
    <source>
        <strain evidence="2 3">DNF00666</strain>
    </source>
</reference>
<comment type="caution">
    <text evidence="2">The sequence shown here is derived from an EMBL/GenBank/DDBJ whole genome shotgun (WGS) entry which is preliminary data.</text>
</comment>
<accession>A0A096AHS6</accession>
<evidence type="ECO:0000256" key="1">
    <source>
        <dbReference type="SAM" id="SignalP"/>
    </source>
</evidence>
<feature type="chain" id="PRO_5001924671" evidence="1">
    <location>
        <begin position="20"/>
        <end position="664"/>
    </location>
</feature>
<dbReference type="GO" id="GO:0003677">
    <property type="term" value="F:DNA binding"/>
    <property type="evidence" value="ECO:0007669"/>
    <property type="project" value="UniProtKB-KW"/>
</dbReference>
<dbReference type="EMBL" id="JRNS01000434">
    <property type="protein sequence ID" value="KGF46116.1"/>
    <property type="molecule type" value="Genomic_DNA"/>
</dbReference>
<dbReference type="InterPro" id="IPR010994">
    <property type="entry name" value="RuvA_2-like"/>
</dbReference>
<evidence type="ECO:0000313" key="3">
    <source>
        <dbReference type="Proteomes" id="UP000029578"/>
    </source>
</evidence>
<keyword evidence="1" id="KW-0732">Signal</keyword>
<proteinExistence type="predicted"/>
<gene>
    <name evidence="2" type="ORF">HMPREF0661_08895</name>
</gene>
<name>A0A096AHS6_9BACT</name>
<dbReference type="RefSeq" id="WP_036865717.1">
    <property type="nucleotide sequence ID" value="NZ_JRNS01000434.1"/>
</dbReference>
<dbReference type="AlphaFoldDB" id="A0A096AHS6"/>
<feature type="signal peptide" evidence="1">
    <location>
        <begin position="1"/>
        <end position="19"/>
    </location>
</feature>